<dbReference type="Proteomes" id="UP000471751">
    <property type="component" value="Unassembled WGS sequence"/>
</dbReference>
<protein>
    <submittedName>
        <fullName evidence="2">DUF3077 domain-containing protein</fullName>
    </submittedName>
</protein>
<proteinExistence type="predicted"/>
<comment type="caution">
    <text evidence="2">The sequence shown here is derived from an EMBL/GenBank/DDBJ whole genome shotgun (WGS) entry which is preliminary data.</text>
</comment>
<evidence type="ECO:0000313" key="2">
    <source>
        <dbReference type="EMBL" id="NES09906.1"/>
    </source>
</evidence>
<dbReference type="EMBL" id="JAAHBT010000082">
    <property type="protein sequence ID" value="NES09906.1"/>
    <property type="molecule type" value="Genomic_DNA"/>
</dbReference>
<name>A0A6I5RQK6_9PSED</name>
<keyword evidence="3" id="KW-1185">Reference proteome</keyword>
<organism evidence="2 3">
    <name type="scientific">Pseudomonas laurentiana</name>
    <dbReference type="NCBI Taxonomy" id="2364649"/>
    <lineage>
        <taxon>Bacteria</taxon>
        <taxon>Pseudomonadati</taxon>
        <taxon>Pseudomonadota</taxon>
        <taxon>Gammaproteobacteria</taxon>
        <taxon>Pseudomonadales</taxon>
        <taxon>Pseudomonadaceae</taxon>
        <taxon>Pseudomonas</taxon>
    </lineage>
</organism>
<sequence length="118" mass="12786">MSSHSPDALDAKLDSESLSSSDAARRALDYYLNPPQREAEMEPPFFVPRPDLGRLKAGEHAMSLLRCASATAYEMANDLKGTRRDMALSVVHIINMALALVEHTLAERSGSSAGIDSI</sequence>
<dbReference type="Pfam" id="PF19619">
    <property type="entry name" value="DUF6124"/>
    <property type="match status" value="1"/>
</dbReference>
<evidence type="ECO:0000313" key="3">
    <source>
        <dbReference type="Proteomes" id="UP000471751"/>
    </source>
</evidence>
<reference evidence="2 3" key="1">
    <citation type="submission" date="2020-02" db="EMBL/GenBank/DDBJ databases">
        <title>Broccoli isolated Pseudomonas sp.</title>
        <authorList>
            <person name="Fujikawa T."/>
            <person name="Sawada H."/>
        </authorList>
    </citation>
    <scope>NUCLEOTIDE SEQUENCE [LARGE SCALE GENOMIC DNA]</scope>
    <source>
        <strain evidence="2 3">JCM 32154</strain>
    </source>
</reference>
<evidence type="ECO:0000256" key="1">
    <source>
        <dbReference type="SAM" id="MobiDB-lite"/>
    </source>
</evidence>
<accession>A0A6I5RQK6</accession>
<dbReference type="RefSeq" id="WP_163935113.1">
    <property type="nucleotide sequence ID" value="NZ_BMQU01000032.1"/>
</dbReference>
<gene>
    <name evidence="2" type="ORF">G3O07_09415</name>
</gene>
<feature type="region of interest" description="Disordered" evidence="1">
    <location>
        <begin position="1"/>
        <end position="21"/>
    </location>
</feature>
<dbReference type="AlphaFoldDB" id="A0A6I5RQK6"/>